<dbReference type="Proteomes" id="UP001060170">
    <property type="component" value="Chromosome 10"/>
</dbReference>
<dbReference type="EMBL" id="CM045874">
    <property type="protein sequence ID" value="KAI7945251.1"/>
    <property type="molecule type" value="Genomic_DNA"/>
</dbReference>
<reference evidence="2" key="2">
    <citation type="journal article" date="2018" name="Mol. Plant Microbe Interact.">
        <title>Genome sequence resources for the wheat stripe rust pathogen (Puccinia striiformis f. sp. tritici) and the barley stripe rust pathogen (Puccinia striiformis f. sp. hordei).</title>
        <authorList>
            <person name="Xia C."/>
            <person name="Wang M."/>
            <person name="Yin C."/>
            <person name="Cornejo O.E."/>
            <person name="Hulbert S.H."/>
            <person name="Chen X."/>
        </authorList>
    </citation>
    <scope>NUCLEOTIDE SEQUENCE [LARGE SCALE GENOMIC DNA]</scope>
    <source>
        <strain evidence="2">93-210</strain>
    </source>
</reference>
<sequence length="91" mass="10261">MTQNRIADRELGWVQSHAVDVQLVPQTSKSNYGEKSVPLQDNCQMKIGINGSALKGSAATPVHHITYHVHQREQYDIVQSKSSKQAYLRTR</sequence>
<comment type="caution">
    <text evidence="1">The sequence shown here is derived from an EMBL/GenBank/DDBJ whole genome shotgun (WGS) entry which is preliminary data.</text>
</comment>
<gene>
    <name evidence="1" type="ORF">MJO28_010946</name>
</gene>
<protein>
    <submittedName>
        <fullName evidence="1">Uncharacterized protein</fullName>
    </submittedName>
</protein>
<reference evidence="2" key="1">
    <citation type="journal article" date="2018" name="BMC Genomics">
        <title>Genomic insights into host adaptation between the wheat stripe rust pathogen (Puccinia striiformis f. sp. tritici) and the barley stripe rust pathogen (Puccinia striiformis f. sp. hordei).</title>
        <authorList>
            <person name="Xia C."/>
            <person name="Wang M."/>
            <person name="Yin C."/>
            <person name="Cornejo O.E."/>
            <person name="Hulbert S.H."/>
            <person name="Chen X."/>
        </authorList>
    </citation>
    <scope>NUCLEOTIDE SEQUENCE [LARGE SCALE GENOMIC DNA]</scope>
    <source>
        <strain evidence="2">93-210</strain>
    </source>
</reference>
<evidence type="ECO:0000313" key="2">
    <source>
        <dbReference type="Proteomes" id="UP001060170"/>
    </source>
</evidence>
<name>A0ACC0E6G6_9BASI</name>
<organism evidence="1 2">
    <name type="scientific">Puccinia striiformis f. sp. tritici</name>
    <dbReference type="NCBI Taxonomy" id="168172"/>
    <lineage>
        <taxon>Eukaryota</taxon>
        <taxon>Fungi</taxon>
        <taxon>Dikarya</taxon>
        <taxon>Basidiomycota</taxon>
        <taxon>Pucciniomycotina</taxon>
        <taxon>Pucciniomycetes</taxon>
        <taxon>Pucciniales</taxon>
        <taxon>Pucciniaceae</taxon>
        <taxon>Puccinia</taxon>
    </lineage>
</organism>
<reference evidence="1 2" key="3">
    <citation type="journal article" date="2022" name="Microbiol. Spectr.">
        <title>Folding features and dynamics of 3D genome architecture in plant fungal pathogens.</title>
        <authorList>
            <person name="Xia C."/>
        </authorList>
    </citation>
    <scope>NUCLEOTIDE SEQUENCE [LARGE SCALE GENOMIC DNA]</scope>
    <source>
        <strain evidence="1 2">93-210</strain>
    </source>
</reference>
<evidence type="ECO:0000313" key="1">
    <source>
        <dbReference type="EMBL" id="KAI7945251.1"/>
    </source>
</evidence>
<keyword evidence="2" id="KW-1185">Reference proteome</keyword>
<accession>A0ACC0E6G6</accession>
<proteinExistence type="predicted"/>